<sequence length="308" mass="33704">MGAFDPDALECLAAVVEEGSFERAAQRQLISQSAVSQRLMGLEAQIGVALVVRSRPVKLATAGQLLLKHVKQLRVLRADFGRDLRTLVPGSTRRAFDDERISIAVNADCLATWVLPALRELAHHGHPLEIIADDHTLTHQWLREGLVQGCVTTQAQGLKGCKVVAVGQMDYVAVAQRAYTGRHCPRGLGMDNFREIPFVAFNRKDDTQAQFVAAALGLPQVRLNQLFVPSAEGRLEAVLDGWGAGVFPRLLVQGMLREGRLCDIAPGTSRAVPMYWHCWTLESEVLDHLTAALVRAAQNHMSVEPLAA</sequence>
<dbReference type="GO" id="GO:0003677">
    <property type="term" value="F:DNA binding"/>
    <property type="evidence" value="ECO:0007669"/>
    <property type="project" value="UniProtKB-KW"/>
</dbReference>
<dbReference type="InterPro" id="IPR036388">
    <property type="entry name" value="WH-like_DNA-bd_sf"/>
</dbReference>
<dbReference type="GO" id="GO:0003700">
    <property type="term" value="F:DNA-binding transcription factor activity"/>
    <property type="evidence" value="ECO:0007669"/>
    <property type="project" value="InterPro"/>
</dbReference>
<organism evidence="6 7">
    <name type="scientific">Simplicispira suum</name>
    <dbReference type="NCBI Taxonomy" id="2109915"/>
    <lineage>
        <taxon>Bacteria</taxon>
        <taxon>Pseudomonadati</taxon>
        <taxon>Pseudomonadota</taxon>
        <taxon>Betaproteobacteria</taxon>
        <taxon>Burkholderiales</taxon>
        <taxon>Comamonadaceae</taxon>
        <taxon>Simplicispira</taxon>
    </lineage>
</organism>
<dbReference type="InterPro" id="IPR017685">
    <property type="entry name" value="ArgP"/>
</dbReference>
<dbReference type="Pfam" id="PF00126">
    <property type="entry name" value="HTH_1"/>
    <property type="match status" value="1"/>
</dbReference>
<dbReference type="SUPFAM" id="SSF53850">
    <property type="entry name" value="Periplasmic binding protein-like II"/>
    <property type="match status" value="1"/>
</dbReference>
<dbReference type="AlphaFoldDB" id="A0A2S0MVS6"/>
<evidence type="ECO:0000256" key="3">
    <source>
        <dbReference type="ARBA" id="ARBA00023125"/>
    </source>
</evidence>
<dbReference type="Gene3D" id="3.40.190.290">
    <property type="match status" value="1"/>
</dbReference>
<dbReference type="RefSeq" id="WP_106444966.1">
    <property type="nucleotide sequence ID" value="NZ_CP027669.1"/>
</dbReference>
<feature type="domain" description="HTH lysR-type" evidence="5">
    <location>
        <begin position="4"/>
        <end position="61"/>
    </location>
</feature>
<dbReference type="InterPro" id="IPR005119">
    <property type="entry name" value="LysR_subst-bd"/>
</dbReference>
<evidence type="ECO:0000259" key="5">
    <source>
        <dbReference type="PROSITE" id="PS50931"/>
    </source>
</evidence>
<name>A0A2S0MVS6_9BURK</name>
<gene>
    <name evidence="6" type="ORF">C6571_00630</name>
</gene>
<keyword evidence="4" id="KW-0804">Transcription</keyword>
<evidence type="ECO:0000313" key="7">
    <source>
        <dbReference type="Proteomes" id="UP000239326"/>
    </source>
</evidence>
<protein>
    <submittedName>
        <fullName evidence="6">ArgP/LysG family DNA-binding transcriptional regulator</fullName>
    </submittedName>
</protein>
<dbReference type="InterPro" id="IPR036390">
    <property type="entry name" value="WH_DNA-bd_sf"/>
</dbReference>
<keyword evidence="7" id="KW-1185">Reference proteome</keyword>
<dbReference type="InterPro" id="IPR050176">
    <property type="entry name" value="LTTR"/>
</dbReference>
<dbReference type="PRINTS" id="PR00039">
    <property type="entry name" value="HTHLYSR"/>
</dbReference>
<evidence type="ECO:0000256" key="4">
    <source>
        <dbReference type="ARBA" id="ARBA00023163"/>
    </source>
</evidence>
<dbReference type="PANTHER" id="PTHR30579:SF2">
    <property type="entry name" value="HTH-TYPE TRANSCRIPTIONAL REGULATOR ARGP"/>
    <property type="match status" value="1"/>
</dbReference>
<dbReference type="OrthoDB" id="3252676at2"/>
<dbReference type="KEGG" id="simp:C6571_00630"/>
<dbReference type="SUPFAM" id="SSF46785">
    <property type="entry name" value="Winged helix' DNA-binding domain"/>
    <property type="match status" value="1"/>
</dbReference>
<dbReference type="Gene3D" id="1.10.10.10">
    <property type="entry name" value="Winged helix-like DNA-binding domain superfamily/Winged helix DNA-binding domain"/>
    <property type="match status" value="1"/>
</dbReference>
<keyword evidence="3 6" id="KW-0238">DNA-binding</keyword>
<comment type="similarity">
    <text evidence="1">Belongs to the LysR transcriptional regulatory family.</text>
</comment>
<accession>A0A2S0MVS6</accession>
<reference evidence="6 7" key="1">
    <citation type="submission" date="2018-03" db="EMBL/GenBank/DDBJ databases">
        <title>Genome sequencing of Simplicispira sp.</title>
        <authorList>
            <person name="Kim S.-J."/>
            <person name="Heo J."/>
            <person name="Kwon S.-W."/>
        </authorList>
    </citation>
    <scope>NUCLEOTIDE SEQUENCE [LARGE SCALE GENOMIC DNA]</scope>
    <source>
        <strain evidence="6 7">SC1-8</strain>
    </source>
</reference>
<proteinExistence type="inferred from homology"/>
<dbReference type="NCBIfam" id="NF002964">
    <property type="entry name" value="PRK03635.1"/>
    <property type="match status" value="1"/>
</dbReference>
<dbReference type="Pfam" id="PF03466">
    <property type="entry name" value="LysR_substrate"/>
    <property type="match status" value="1"/>
</dbReference>
<dbReference type="PANTHER" id="PTHR30579">
    <property type="entry name" value="TRANSCRIPTIONAL REGULATOR"/>
    <property type="match status" value="1"/>
</dbReference>
<dbReference type="Proteomes" id="UP000239326">
    <property type="component" value="Chromosome"/>
</dbReference>
<dbReference type="NCBIfam" id="TIGR03298">
    <property type="entry name" value="argP"/>
    <property type="match status" value="1"/>
</dbReference>
<dbReference type="EMBL" id="CP027669">
    <property type="protein sequence ID" value="AVO39999.1"/>
    <property type="molecule type" value="Genomic_DNA"/>
</dbReference>
<dbReference type="InterPro" id="IPR000847">
    <property type="entry name" value="LysR_HTH_N"/>
</dbReference>
<evidence type="ECO:0000313" key="6">
    <source>
        <dbReference type="EMBL" id="AVO39999.1"/>
    </source>
</evidence>
<evidence type="ECO:0000256" key="2">
    <source>
        <dbReference type="ARBA" id="ARBA00023015"/>
    </source>
</evidence>
<keyword evidence="2" id="KW-0805">Transcription regulation</keyword>
<evidence type="ECO:0000256" key="1">
    <source>
        <dbReference type="ARBA" id="ARBA00009437"/>
    </source>
</evidence>
<dbReference type="PROSITE" id="PS50931">
    <property type="entry name" value="HTH_LYSR"/>
    <property type="match status" value="1"/>
</dbReference>